<dbReference type="RefSeq" id="WP_222507759.1">
    <property type="nucleotide sequence ID" value="NZ_JAHVJA010000002.1"/>
</dbReference>
<organism evidence="7 8">
    <name type="scientific">Leisingera daeponensis</name>
    <dbReference type="NCBI Taxonomy" id="405746"/>
    <lineage>
        <taxon>Bacteria</taxon>
        <taxon>Pseudomonadati</taxon>
        <taxon>Pseudomonadota</taxon>
        <taxon>Alphaproteobacteria</taxon>
        <taxon>Rhodobacterales</taxon>
        <taxon>Roseobacteraceae</taxon>
        <taxon>Leisingera</taxon>
    </lineage>
</organism>
<evidence type="ECO:0000256" key="3">
    <source>
        <dbReference type="ARBA" id="ARBA00022679"/>
    </source>
</evidence>
<evidence type="ECO:0000256" key="1">
    <source>
        <dbReference type="ARBA" id="ARBA00006383"/>
    </source>
</evidence>
<dbReference type="EC" id="2.3.1.-" evidence="5"/>
<comment type="caution">
    <text evidence="7">The sequence shown here is derived from an EMBL/GenBank/DDBJ whole genome shotgun (WGS) entry which is preliminary data.</text>
</comment>
<evidence type="ECO:0000256" key="5">
    <source>
        <dbReference type="RuleBase" id="RU365031"/>
    </source>
</evidence>
<name>A0ABS7ND06_9RHOB</name>
<dbReference type="InterPro" id="IPR003679">
    <property type="entry name" value="Amioglycoside_AcTrfase"/>
</dbReference>
<dbReference type="PANTHER" id="PTHR11104:SF0">
    <property type="entry name" value="SPBETA PROPHAGE-DERIVED AMINOGLYCOSIDE N(3')-ACETYLTRANSFERASE-LIKE PROTEIN YOKD"/>
    <property type="match status" value="1"/>
</dbReference>
<keyword evidence="3 5" id="KW-0808">Transferase</keyword>
<protein>
    <recommendedName>
        <fullName evidence="2 5">Aminoglycoside N(3)-acetyltransferase</fullName>
        <ecNumber evidence="5">2.3.1.-</ecNumber>
    </recommendedName>
</protein>
<dbReference type="PANTHER" id="PTHR11104">
    <property type="entry name" value="AMINOGLYCOSIDE N3-ACETYLTRANSFERASE"/>
    <property type="match status" value="1"/>
</dbReference>
<dbReference type="Pfam" id="PF02522">
    <property type="entry name" value="Antibiotic_NAT"/>
    <property type="match status" value="1"/>
</dbReference>
<evidence type="ECO:0000313" key="7">
    <source>
        <dbReference type="EMBL" id="MBY6139092.1"/>
    </source>
</evidence>
<evidence type="ECO:0000256" key="6">
    <source>
        <dbReference type="SAM" id="MobiDB-lite"/>
    </source>
</evidence>
<keyword evidence="8" id="KW-1185">Reference proteome</keyword>
<evidence type="ECO:0000256" key="2">
    <source>
        <dbReference type="ARBA" id="ARBA00012882"/>
    </source>
</evidence>
<dbReference type="EMBL" id="JAHVJA010000002">
    <property type="protein sequence ID" value="MBY6139092.1"/>
    <property type="molecule type" value="Genomic_DNA"/>
</dbReference>
<reference evidence="7 8" key="1">
    <citation type="submission" date="2021-06" db="EMBL/GenBank/DDBJ databases">
        <title>50 bacteria genomes isolated from Dapeng, Shenzhen, China.</title>
        <authorList>
            <person name="Zheng W."/>
            <person name="Yu S."/>
            <person name="Huang Y."/>
        </authorList>
    </citation>
    <scope>NUCLEOTIDE SEQUENCE [LARGE SCALE GENOMIC DNA]</scope>
    <source>
        <strain evidence="7 8">DP1N14-2</strain>
    </source>
</reference>
<dbReference type="Proteomes" id="UP000766629">
    <property type="component" value="Unassembled WGS sequence"/>
</dbReference>
<comment type="similarity">
    <text evidence="1 5">Belongs to the antibiotic N-acetyltransferase family.</text>
</comment>
<keyword evidence="4 5" id="KW-0012">Acyltransferase</keyword>
<feature type="compositionally biased region" description="Basic and acidic residues" evidence="6">
    <location>
        <begin position="84"/>
        <end position="96"/>
    </location>
</feature>
<sequence>MALLTSDTLAADLQALGVAPGDGLFVHASMRALGPVAGGAAAVIEAMQAAAGPSGLLAMPGFSTDAYFPADLDRDSLPEAAAAEAERAVPGHDPERSPTAGMGVIAETFRTWPGTLRSSHPAVSVCLNGADAAEHLEPHRLAWALGEGTPMGRLRHRRQMKILLVGVGWNRCSALHTAESLAEVKRTKIRRFKTGSGDAPWMETPDAADDLNRLFPLVGAAFEGAGAVATGRLGAAECRLCSYSALVAFAADWISEANRQSGDRH</sequence>
<proteinExistence type="inferred from homology"/>
<evidence type="ECO:0000256" key="4">
    <source>
        <dbReference type="ARBA" id="ARBA00023315"/>
    </source>
</evidence>
<comment type="catalytic activity">
    <reaction evidence="5">
        <text>a 2-deoxystreptamine antibiotic + acetyl-CoA = an N(3)-acetyl-2-deoxystreptamine antibiotic + CoA + H(+)</text>
        <dbReference type="Rhea" id="RHEA:12665"/>
        <dbReference type="ChEBI" id="CHEBI:15378"/>
        <dbReference type="ChEBI" id="CHEBI:57287"/>
        <dbReference type="ChEBI" id="CHEBI:57288"/>
        <dbReference type="ChEBI" id="CHEBI:57921"/>
        <dbReference type="ChEBI" id="CHEBI:77452"/>
        <dbReference type="EC" id="2.3.1.81"/>
    </reaction>
</comment>
<accession>A0ABS7ND06</accession>
<dbReference type="SUPFAM" id="SSF110710">
    <property type="entry name" value="TTHA0583/YokD-like"/>
    <property type="match status" value="1"/>
</dbReference>
<gene>
    <name evidence="7" type="ORF">KUV26_06535</name>
</gene>
<keyword evidence="5" id="KW-0046">Antibiotic resistance</keyword>
<feature type="region of interest" description="Disordered" evidence="6">
    <location>
        <begin position="81"/>
        <end position="100"/>
    </location>
</feature>
<dbReference type="InterPro" id="IPR028345">
    <property type="entry name" value="Antibiotic_NAT-like"/>
</dbReference>
<evidence type="ECO:0000313" key="8">
    <source>
        <dbReference type="Proteomes" id="UP000766629"/>
    </source>
</evidence>